<protein>
    <submittedName>
        <fullName evidence="2">Uncharacterized protein</fullName>
    </submittedName>
</protein>
<organism evidence="2 3">
    <name type="scientific">Lasallia pustulata</name>
    <dbReference type="NCBI Taxonomy" id="136370"/>
    <lineage>
        <taxon>Eukaryota</taxon>
        <taxon>Fungi</taxon>
        <taxon>Dikarya</taxon>
        <taxon>Ascomycota</taxon>
        <taxon>Pezizomycotina</taxon>
        <taxon>Lecanoromycetes</taxon>
        <taxon>OSLEUM clade</taxon>
        <taxon>Umbilicariomycetidae</taxon>
        <taxon>Umbilicariales</taxon>
        <taxon>Umbilicariaceae</taxon>
        <taxon>Lasallia</taxon>
    </lineage>
</organism>
<feature type="chain" id="PRO_5024308606" evidence="1">
    <location>
        <begin position="25"/>
        <end position="199"/>
    </location>
</feature>
<gene>
    <name evidence="2" type="ORF">FRX48_06058</name>
</gene>
<dbReference type="OrthoDB" id="5294920at2759"/>
<proteinExistence type="predicted"/>
<dbReference type="AlphaFoldDB" id="A0A5M8PMB3"/>
<name>A0A5M8PMB3_9LECA</name>
<dbReference type="Proteomes" id="UP000324767">
    <property type="component" value="Unassembled WGS sequence"/>
</dbReference>
<feature type="signal peptide" evidence="1">
    <location>
        <begin position="1"/>
        <end position="24"/>
    </location>
</feature>
<evidence type="ECO:0000313" key="3">
    <source>
        <dbReference type="Proteomes" id="UP000324767"/>
    </source>
</evidence>
<keyword evidence="1" id="KW-0732">Signal</keyword>
<sequence>MKMITLSTLWFTLAIAHLISVGSATPALRNVKSSLLPRSQFCANAPATIAGTTLDRRDSSRSNLPVLPSLADLLGDNAYPPIIWCARGTKTYILLTLVRPLNSGIVLSLLDDARSTILGHIAIWGDGVVEDGFFNWAGAGGLKLRMVNSNNHQLTWGVVGAAIEALGEYMHQAVTGPGEGWFSILDGTNEVGTGTILSK</sequence>
<evidence type="ECO:0000256" key="1">
    <source>
        <dbReference type="SAM" id="SignalP"/>
    </source>
</evidence>
<reference evidence="2 3" key="1">
    <citation type="submission" date="2019-09" db="EMBL/GenBank/DDBJ databases">
        <title>The hologenome of the rock-dwelling lichen Lasallia pustulata.</title>
        <authorList>
            <person name="Greshake Tzovaras B."/>
            <person name="Segers F."/>
            <person name="Bicker A."/>
            <person name="Dal Grande F."/>
            <person name="Otte J."/>
            <person name="Hankeln T."/>
            <person name="Schmitt I."/>
            <person name="Ebersberger I."/>
        </authorList>
    </citation>
    <scope>NUCLEOTIDE SEQUENCE [LARGE SCALE GENOMIC DNA]</scope>
    <source>
        <strain evidence="2">A1-1</strain>
    </source>
</reference>
<dbReference type="EMBL" id="VXIT01000009">
    <property type="protein sequence ID" value="KAA6410635.1"/>
    <property type="molecule type" value="Genomic_DNA"/>
</dbReference>
<evidence type="ECO:0000313" key="2">
    <source>
        <dbReference type="EMBL" id="KAA6410635.1"/>
    </source>
</evidence>
<accession>A0A5M8PMB3</accession>
<comment type="caution">
    <text evidence="2">The sequence shown here is derived from an EMBL/GenBank/DDBJ whole genome shotgun (WGS) entry which is preliminary data.</text>
</comment>